<dbReference type="AlphaFoldDB" id="A0A285N3W9"/>
<keyword evidence="2" id="KW-1185">Reference proteome</keyword>
<dbReference type="Proteomes" id="UP000219356">
    <property type="component" value="Unassembled WGS sequence"/>
</dbReference>
<evidence type="ECO:0000313" key="1">
    <source>
        <dbReference type="EMBL" id="SNZ04130.1"/>
    </source>
</evidence>
<dbReference type="Gene3D" id="3.90.1720.10">
    <property type="entry name" value="endopeptidase domain like (from Nostoc punctiforme)"/>
    <property type="match status" value="1"/>
</dbReference>
<evidence type="ECO:0000313" key="2">
    <source>
        <dbReference type="Proteomes" id="UP000219356"/>
    </source>
</evidence>
<protein>
    <submittedName>
        <fullName evidence="1">Permuted papain-like amidase enzyme, YaeF/YiiX, C92 family</fullName>
    </submittedName>
</protein>
<organism evidence="1 2">
    <name type="scientific">Terribacillus aidingensis</name>
    <dbReference type="NCBI Taxonomy" id="586416"/>
    <lineage>
        <taxon>Bacteria</taxon>
        <taxon>Bacillati</taxon>
        <taxon>Bacillota</taxon>
        <taxon>Bacilli</taxon>
        <taxon>Bacillales</taxon>
        <taxon>Bacillaceae</taxon>
        <taxon>Terribacillus</taxon>
    </lineage>
</organism>
<dbReference type="InterPro" id="IPR038765">
    <property type="entry name" value="Papain-like_cys_pep_sf"/>
</dbReference>
<dbReference type="EMBL" id="OBEK01000001">
    <property type="protein sequence ID" value="SNZ04130.1"/>
    <property type="molecule type" value="Genomic_DNA"/>
</dbReference>
<accession>A0A285N3W9</accession>
<dbReference type="RefSeq" id="WP_097038984.1">
    <property type="nucleotide sequence ID" value="NZ_OBEK01000001.1"/>
</dbReference>
<proteinExistence type="predicted"/>
<dbReference type="Pfam" id="PF05708">
    <property type="entry name" value="Peptidase_C92"/>
    <property type="match status" value="1"/>
</dbReference>
<dbReference type="OrthoDB" id="2080087at2"/>
<sequence>MKKKSKAEFEKLYQTAAVMYAQLRAGDVLYSSIGPSTFFFSHAGIVGQDGNIYHAHPSGGIAESLPAYLSRHRYGGTLTLLRPKTDPAEAAAWAAQHIGSMKGYRFNRTLADTNWNYCTKFVWQAFSSGCGIDLSAATVKLSKRWIFPRHIKRSSHFNPIAKFSLEYRL</sequence>
<name>A0A285N3W9_9BACI</name>
<gene>
    <name evidence="1" type="ORF">SAMN05421503_0540</name>
</gene>
<reference evidence="2" key="1">
    <citation type="submission" date="2017-09" db="EMBL/GenBank/DDBJ databases">
        <authorList>
            <person name="Varghese N."/>
            <person name="Submissions S."/>
        </authorList>
    </citation>
    <scope>NUCLEOTIDE SEQUENCE [LARGE SCALE GENOMIC DNA]</scope>
    <source>
        <strain evidence="2">CGMCC 1.8913</strain>
    </source>
</reference>
<dbReference type="SUPFAM" id="SSF54001">
    <property type="entry name" value="Cysteine proteinases"/>
    <property type="match status" value="1"/>
</dbReference>
<dbReference type="InterPro" id="IPR024453">
    <property type="entry name" value="Peptidase_C92"/>
</dbReference>